<dbReference type="PROSITE" id="PS00211">
    <property type="entry name" value="ABC_TRANSPORTER_1"/>
    <property type="match status" value="2"/>
</dbReference>
<evidence type="ECO:0000256" key="1">
    <source>
        <dbReference type="ARBA" id="ARBA00022741"/>
    </source>
</evidence>
<evidence type="ECO:0000313" key="6">
    <source>
        <dbReference type="EMBL" id="MBU5675320.1"/>
    </source>
</evidence>
<dbReference type="RefSeq" id="WP_216414811.1">
    <property type="nucleotide sequence ID" value="NZ_JAHLQK010000001.1"/>
</dbReference>
<dbReference type="InterPro" id="IPR003439">
    <property type="entry name" value="ABC_transporter-like_ATP-bd"/>
</dbReference>
<evidence type="ECO:0000256" key="2">
    <source>
        <dbReference type="ARBA" id="ARBA00022840"/>
    </source>
</evidence>
<organism evidence="6 7">
    <name type="scientific">Alkaliphilus flagellatus</name>
    <dbReference type="NCBI Taxonomy" id="2841507"/>
    <lineage>
        <taxon>Bacteria</taxon>
        <taxon>Bacillati</taxon>
        <taxon>Bacillota</taxon>
        <taxon>Clostridia</taxon>
        <taxon>Peptostreptococcales</taxon>
        <taxon>Natronincolaceae</taxon>
        <taxon>Alkaliphilus</taxon>
    </lineage>
</organism>
<keyword evidence="7" id="KW-1185">Reference proteome</keyword>
<sequence length="638" mass="73766">MIEVSLSGVEKYYGVNQVLKDITFQVLQGDRAGIVGRNGTGKTTLFRIISGVEKCDRGVLSIRKGSQIGWLEQISNYPLEFKVIDVLNMAFHKELSIQSAIRELEEKMCFAKDQELDAIMKKYGELQDSFESQGGYNIEEKLSKVCDGLRIDEKFLNMSFKDLSGGEKTAVLLGKILLEEPDILLLDEPTNHLDMDSIEWLESFLLEYKGTVIIISHDRYFLDKVTNKVIEIEGGKANTYLGNYSAYVAEKEKIYLEELKRYENQQKKIKSMEESIKRLKDWANRGDNEKIFKRAFNMEKRLEKMDKVDRPILDNDKMKLDLSIQERSGQDVILVEGLHKKIGEKVLFNDLSFSLKCGEKVALVGKNGSGKSTFIKTVLGENSLDKGKIKIGANVKISYLQQEIYFNNEENTVLETFREEYLCTEGEARNILAKFLFYGEDVFKRVKNLSGGERSRLRLCQLMYKDMNTLILDEPTNHLDIMGREMLEETLLQFDGTMIFISHDRYFINRLANKVVELSNKKLVSYLGNYDYYREKKLSKNKNEESKGQNKKSDKKSDKKSANNLKRNPKNMAEKSNTKKLKEIEEQINRYEVLIADKEAEINLNATDFNKLKDLYNDKNNLENHLNQLLDEWIILNE</sequence>
<gene>
    <name evidence="6" type="primary">abc-f</name>
    <name evidence="6" type="ORF">KQI88_02685</name>
</gene>
<dbReference type="PANTHER" id="PTHR42855">
    <property type="entry name" value="ABC TRANSPORTER ATP-BINDING SUBUNIT"/>
    <property type="match status" value="1"/>
</dbReference>
<accession>A0ABS6FYL4</accession>
<keyword evidence="2" id="KW-0067">ATP-binding</keyword>
<dbReference type="CDD" id="cd03221">
    <property type="entry name" value="ABCF_EF-3"/>
    <property type="match status" value="2"/>
</dbReference>
<evidence type="ECO:0000259" key="5">
    <source>
        <dbReference type="PROSITE" id="PS50893"/>
    </source>
</evidence>
<evidence type="ECO:0000313" key="7">
    <source>
        <dbReference type="Proteomes" id="UP000779508"/>
    </source>
</evidence>
<dbReference type="InterPro" id="IPR017871">
    <property type="entry name" value="ABC_transporter-like_CS"/>
</dbReference>
<feature type="coiled-coil region" evidence="3">
    <location>
        <begin position="255"/>
        <end position="282"/>
    </location>
</feature>
<protein>
    <submittedName>
        <fullName evidence="6">ABC-F type ribosomal protection protein</fullName>
    </submittedName>
</protein>
<dbReference type="InterPro" id="IPR051309">
    <property type="entry name" value="ABCF_ATPase"/>
</dbReference>
<keyword evidence="3" id="KW-0175">Coiled coil</keyword>
<name>A0ABS6FYL4_9FIRM</name>
<evidence type="ECO:0000256" key="4">
    <source>
        <dbReference type="SAM" id="MobiDB-lite"/>
    </source>
</evidence>
<comment type="caution">
    <text evidence="6">The sequence shown here is derived from an EMBL/GenBank/DDBJ whole genome shotgun (WGS) entry which is preliminary data.</text>
</comment>
<dbReference type="NCBIfam" id="NF000355">
    <property type="entry name" value="ribo_prot_ABC_F"/>
    <property type="match status" value="1"/>
</dbReference>
<dbReference type="InterPro" id="IPR003593">
    <property type="entry name" value="AAA+_ATPase"/>
</dbReference>
<evidence type="ECO:0000256" key="3">
    <source>
        <dbReference type="SAM" id="Coils"/>
    </source>
</evidence>
<reference evidence="6 7" key="1">
    <citation type="submission" date="2021-06" db="EMBL/GenBank/DDBJ databases">
        <authorList>
            <person name="Sun Q."/>
            <person name="Li D."/>
        </authorList>
    </citation>
    <scope>NUCLEOTIDE SEQUENCE [LARGE SCALE GENOMIC DNA]</scope>
    <source>
        <strain evidence="6 7">MSJ-5</strain>
    </source>
</reference>
<feature type="domain" description="ABC transporter" evidence="5">
    <location>
        <begin position="333"/>
        <end position="545"/>
    </location>
</feature>
<keyword evidence="1" id="KW-0547">Nucleotide-binding</keyword>
<feature type="compositionally biased region" description="Basic and acidic residues" evidence="4">
    <location>
        <begin position="539"/>
        <end position="561"/>
    </location>
</feature>
<dbReference type="Pfam" id="PF12848">
    <property type="entry name" value="ABC_tran_Xtn"/>
    <property type="match status" value="1"/>
</dbReference>
<dbReference type="Proteomes" id="UP000779508">
    <property type="component" value="Unassembled WGS sequence"/>
</dbReference>
<dbReference type="PANTHER" id="PTHR42855:SF2">
    <property type="entry name" value="DRUG RESISTANCE ABC TRANSPORTER,ATP-BINDING PROTEIN"/>
    <property type="match status" value="1"/>
</dbReference>
<feature type="region of interest" description="Disordered" evidence="4">
    <location>
        <begin position="539"/>
        <end position="580"/>
    </location>
</feature>
<feature type="coiled-coil region" evidence="3">
    <location>
        <begin position="581"/>
        <end position="632"/>
    </location>
</feature>
<feature type="domain" description="ABC transporter" evidence="5">
    <location>
        <begin position="4"/>
        <end position="259"/>
    </location>
</feature>
<dbReference type="InterPro" id="IPR032781">
    <property type="entry name" value="ABC_tran_Xtn"/>
</dbReference>
<dbReference type="SMART" id="SM00382">
    <property type="entry name" value="AAA"/>
    <property type="match status" value="2"/>
</dbReference>
<dbReference type="PROSITE" id="PS50893">
    <property type="entry name" value="ABC_TRANSPORTER_2"/>
    <property type="match status" value="2"/>
</dbReference>
<proteinExistence type="predicted"/>
<dbReference type="Pfam" id="PF00005">
    <property type="entry name" value="ABC_tran"/>
    <property type="match status" value="2"/>
</dbReference>
<dbReference type="EMBL" id="JAHLQK010000001">
    <property type="protein sequence ID" value="MBU5675320.1"/>
    <property type="molecule type" value="Genomic_DNA"/>
</dbReference>